<dbReference type="InterPro" id="IPR019195">
    <property type="entry name" value="ABC_ATPase_put"/>
</dbReference>
<dbReference type="PANTHER" id="PTHR38149:SF1">
    <property type="entry name" value="ATPASE"/>
    <property type="match status" value="1"/>
</dbReference>
<evidence type="ECO:0000313" key="7">
    <source>
        <dbReference type="Proteomes" id="UP001157938"/>
    </source>
</evidence>
<evidence type="ECO:0000256" key="1">
    <source>
        <dbReference type="SAM" id="MobiDB-lite"/>
    </source>
</evidence>
<name>A0AAV0UPX5_9STRA</name>
<dbReference type="Proteomes" id="UP001157938">
    <property type="component" value="Unassembled WGS sequence"/>
</dbReference>
<comment type="caution">
    <text evidence="6">The sequence shown here is derived from an EMBL/GenBank/DDBJ whole genome shotgun (WGS) entry which is preliminary data.</text>
</comment>
<feature type="domain" description="ATPase of the ABC class C-terminal" evidence="2">
    <location>
        <begin position="230"/>
        <end position="500"/>
    </location>
</feature>
<reference evidence="5 7" key="1">
    <citation type="submission" date="2021-11" db="EMBL/GenBank/DDBJ databases">
        <authorList>
            <person name="Islam A."/>
            <person name="Islam S."/>
            <person name="Flora M.S."/>
            <person name="Rahman M."/>
            <person name="Ziaur R.M."/>
            <person name="Epstein J.H."/>
            <person name="Hassan M."/>
            <person name="Klassen M."/>
            <person name="Woodard K."/>
            <person name="Webb A."/>
            <person name="Webby R.J."/>
            <person name="El Zowalaty M.E."/>
        </authorList>
    </citation>
    <scope>NUCLEOTIDE SEQUENCE [LARGE SCALE GENOMIC DNA]</scope>
    <source>
        <strain evidence="5">Pf1</strain>
    </source>
</reference>
<dbReference type="InterPro" id="IPR046834">
    <property type="entry name" value="ABC_ATPase_C"/>
</dbReference>
<evidence type="ECO:0000259" key="2">
    <source>
        <dbReference type="Pfam" id="PF09818"/>
    </source>
</evidence>
<accession>A0AAV0UPX5</accession>
<keyword evidence="7" id="KW-1185">Reference proteome</keyword>
<proteinExistence type="predicted"/>
<sequence length="628" mass="68878">MGRGEYYRNKYGGRGRGSGRGRGREDPKGCNRNDHYNERSHTPLITSSWKELGDMLQQLNNRNYGAYHELERVFEYQSRVNESLCFSLEFGYIQGDPYASPSRAHVTVSSVSAAFPIEMHDDRTRNVALCDYLTRVFAASARSYGADAKTVSNSWQGAKGGDITIDAPGQHVIERSSVNVLTNGDIEARFNINLPARGRSICGDWAYTILVETLPKLVEHSLMLKSLDMSHLMKHLQSVEDQETLRGMLNDAGLVGFVRDGAVLPRQSGASDLPLSNDKAILFRSPESLSRSFTLPNCGIVTGMGIPQGVTLFVGGGFHGKSTVLKALEVGVYNHVPSDGREFVVVDPNAAKIRSEDSRSVVCTDISAFIDNLPFKQDTTRFSTADASGSTSQAANIVEALEVGATTLLIDEDTCATNFMIRDWKMQQLVAEDKEPITPFISKVRALYTQHGVSSVLVIGGAGDYFSVADHVIMMDSYQPRDVTTAAKKIASEHGEIRQDAQFGGFKSRIPLGNGFEVNGKVISRGLGKIQYGEVDLNLTAVEQIVESSQVRTIADAIQKARSLMDGKRTLKEVLTMLEGEIDRTGSLDVVGCYKKSGFYTRPRKLELAAAINRLRTATMTQQSNEVL</sequence>
<dbReference type="EMBL" id="CAKLBC010000808">
    <property type="protein sequence ID" value="CAH0488421.1"/>
    <property type="molecule type" value="Genomic_DNA"/>
</dbReference>
<evidence type="ECO:0000259" key="3">
    <source>
        <dbReference type="Pfam" id="PF20446"/>
    </source>
</evidence>
<dbReference type="PANTHER" id="PTHR38149">
    <property type="entry name" value="ATPASE"/>
    <property type="match status" value="1"/>
</dbReference>
<evidence type="ECO:0000313" key="6">
    <source>
        <dbReference type="EMBL" id="CAI5737988.1"/>
    </source>
</evidence>
<dbReference type="InterPro" id="IPR046833">
    <property type="entry name" value="ABC_N"/>
</dbReference>
<reference evidence="6" key="2">
    <citation type="submission" date="2022-12" db="EMBL/GenBank/DDBJ databases">
        <authorList>
            <person name="Webb A."/>
        </authorList>
    </citation>
    <scope>NUCLEOTIDE SEQUENCE</scope>
    <source>
        <strain evidence="6">Pf2</strain>
    </source>
</reference>
<feature type="compositionally biased region" description="Basic and acidic residues" evidence="1">
    <location>
        <begin position="22"/>
        <end position="41"/>
    </location>
</feature>
<feature type="compositionally biased region" description="Basic residues" evidence="1">
    <location>
        <begin position="11"/>
        <end position="21"/>
    </location>
</feature>
<dbReference type="EMBL" id="CANTFK010000985">
    <property type="protein sequence ID" value="CAI5737988.1"/>
    <property type="molecule type" value="Genomic_DNA"/>
</dbReference>
<feature type="domain" description="MRB1590-like C-terminal" evidence="4">
    <location>
        <begin position="521"/>
        <end position="620"/>
    </location>
</feature>
<evidence type="ECO:0000313" key="8">
    <source>
        <dbReference type="Proteomes" id="UP001159659"/>
    </source>
</evidence>
<feature type="region of interest" description="Disordered" evidence="1">
    <location>
        <begin position="1"/>
        <end position="41"/>
    </location>
</feature>
<protein>
    <recommendedName>
        <fullName evidence="9">Isopentenyl-diphosphate delta-isomerase</fullName>
    </recommendedName>
</protein>
<dbReference type="Pfam" id="PF20446">
    <property type="entry name" value="ABC_N"/>
    <property type="match status" value="1"/>
</dbReference>
<dbReference type="AlphaFoldDB" id="A0AAV0UPX5"/>
<evidence type="ECO:0000313" key="5">
    <source>
        <dbReference type="EMBL" id="CAH0488421.1"/>
    </source>
</evidence>
<dbReference type="InterPro" id="IPR049069">
    <property type="entry name" value="MRB1590-like_C"/>
</dbReference>
<dbReference type="Proteomes" id="UP001159659">
    <property type="component" value="Unassembled WGS sequence"/>
</dbReference>
<dbReference type="Pfam" id="PF09818">
    <property type="entry name" value="ABC_ATPase"/>
    <property type="match status" value="1"/>
</dbReference>
<feature type="domain" description="ATPase of the ABC class N-terminal" evidence="3">
    <location>
        <begin position="51"/>
        <end position="223"/>
    </location>
</feature>
<evidence type="ECO:0000259" key="4">
    <source>
        <dbReference type="Pfam" id="PF21117"/>
    </source>
</evidence>
<evidence type="ECO:0008006" key="9">
    <source>
        <dbReference type="Google" id="ProtNLM"/>
    </source>
</evidence>
<organism evidence="6 8">
    <name type="scientific">Peronospora farinosa</name>
    <dbReference type="NCBI Taxonomy" id="134698"/>
    <lineage>
        <taxon>Eukaryota</taxon>
        <taxon>Sar</taxon>
        <taxon>Stramenopiles</taxon>
        <taxon>Oomycota</taxon>
        <taxon>Peronosporomycetes</taxon>
        <taxon>Peronosporales</taxon>
        <taxon>Peronosporaceae</taxon>
        <taxon>Peronospora</taxon>
    </lineage>
</organism>
<dbReference type="Pfam" id="PF21117">
    <property type="entry name" value="MRB1590_C"/>
    <property type="match status" value="1"/>
</dbReference>
<gene>
    <name evidence="5" type="ORF">PFR001_LOCUS3905</name>
    <name evidence="6" type="ORF">PFR002_LOCUS8534</name>
</gene>